<protein>
    <submittedName>
        <fullName evidence="2">Uncharacterized protein</fullName>
    </submittedName>
</protein>
<sequence>MFNTLLHIGLFSLPLCHICLNILLTVFFRVHFGARKKFGGGIKGGTPLYGCFLVAGVKICTLDLQGMHLID</sequence>
<dbReference type="Proteomes" id="UP000228934">
    <property type="component" value="Unassembled WGS sequence"/>
</dbReference>
<reference evidence="3" key="1">
    <citation type="journal article" date="2017" name="Nat. Commun.">
        <title>The North American bullfrog draft genome provides insight into hormonal regulation of long noncoding RNA.</title>
        <authorList>
            <person name="Hammond S.A."/>
            <person name="Warren R.L."/>
            <person name="Vandervalk B.P."/>
            <person name="Kucuk E."/>
            <person name="Khan H."/>
            <person name="Gibb E.A."/>
            <person name="Pandoh P."/>
            <person name="Kirk H."/>
            <person name="Zhao Y."/>
            <person name="Jones M."/>
            <person name="Mungall A.J."/>
            <person name="Coope R."/>
            <person name="Pleasance S."/>
            <person name="Moore R.A."/>
            <person name="Holt R.A."/>
            <person name="Round J.M."/>
            <person name="Ohora S."/>
            <person name="Walle B.V."/>
            <person name="Veldhoen N."/>
            <person name="Helbing C.C."/>
            <person name="Birol I."/>
        </authorList>
    </citation>
    <scope>NUCLEOTIDE SEQUENCE [LARGE SCALE GENOMIC DNA]</scope>
</reference>
<gene>
    <name evidence="2" type="ORF">AB205_0082930</name>
</gene>
<evidence type="ECO:0000256" key="1">
    <source>
        <dbReference type="SAM" id="Phobius"/>
    </source>
</evidence>
<keyword evidence="1" id="KW-0472">Membrane</keyword>
<evidence type="ECO:0000313" key="2">
    <source>
        <dbReference type="EMBL" id="PIO15772.1"/>
    </source>
</evidence>
<organism evidence="2 3">
    <name type="scientific">Aquarana catesbeiana</name>
    <name type="common">American bullfrog</name>
    <name type="synonym">Rana catesbeiana</name>
    <dbReference type="NCBI Taxonomy" id="8400"/>
    <lineage>
        <taxon>Eukaryota</taxon>
        <taxon>Metazoa</taxon>
        <taxon>Chordata</taxon>
        <taxon>Craniata</taxon>
        <taxon>Vertebrata</taxon>
        <taxon>Euteleostomi</taxon>
        <taxon>Amphibia</taxon>
        <taxon>Batrachia</taxon>
        <taxon>Anura</taxon>
        <taxon>Neobatrachia</taxon>
        <taxon>Ranoidea</taxon>
        <taxon>Ranidae</taxon>
        <taxon>Aquarana</taxon>
    </lineage>
</organism>
<keyword evidence="3" id="KW-1185">Reference proteome</keyword>
<accession>A0A2G9QJH4</accession>
<dbReference type="EMBL" id="KV972705">
    <property type="protein sequence ID" value="PIO15772.1"/>
    <property type="molecule type" value="Genomic_DNA"/>
</dbReference>
<dbReference type="AlphaFoldDB" id="A0A2G9QJH4"/>
<keyword evidence="1" id="KW-1133">Transmembrane helix</keyword>
<keyword evidence="1" id="KW-0812">Transmembrane</keyword>
<evidence type="ECO:0000313" key="3">
    <source>
        <dbReference type="Proteomes" id="UP000228934"/>
    </source>
</evidence>
<name>A0A2G9QJH4_AQUCT</name>
<feature type="transmembrane region" description="Helical" evidence="1">
    <location>
        <begin position="6"/>
        <end position="28"/>
    </location>
</feature>
<proteinExistence type="predicted"/>